<feature type="short sequence motif" description="Histidine triad motif" evidence="1">
    <location>
        <begin position="96"/>
        <end position="100"/>
    </location>
</feature>
<dbReference type="PANTHER" id="PTHR42997:SF1">
    <property type="entry name" value="AP-4-A PHOSPHORYLASE"/>
    <property type="match status" value="1"/>
</dbReference>
<dbReference type="Pfam" id="PF01230">
    <property type="entry name" value="HIT"/>
    <property type="match status" value="1"/>
</dbReference>
<evidence type="ECO:0000313" key="4">
    <source>
        <dbReference type="Proteomes" id="UP000253090"/>
    </source>
</evidence>
<evidence type="ECO:0000256" key="1">
    <source>
        <dbReference type="PROSITE-ProRule" id="PRU00464"/>
    </source>
</evidence>
<name>A0A369BJF9_9BACL</name>
<reference evidence="3 4" key="1">
    <citation type="submission" date="2018-07" db="EMBL/GenBank/DDBJ databases">
        <title>Genomic Encyclopedia of Type Strains, Phase III (KMG-III): the genomes of soil and plant-associated and newly described type strains.</title>
        <authorList>
            <person name="Whitman W."/>
        </authorList>
    </citation>
    <scope>NUCLEOTIDE SEQUENCE [LARGE SCALE GENOMIC DNA]</scope>
    <source>
        <strain evidence="3 4">CECT 8333</strain>
    </source>
</reference>
<dbReference type="RefSeq" id="WP_114496078.1">
    <property type="nucleotide sequence ID" value="NZ_QPJW01000002.1"/>
</dbReference>
<feature type="domain" description="HIT" evidence="2">
    <location>
        <begin position="5"/>
        <end position="111"/>
    </location>
</feature>
<comment type="caution">
    <text evidence="3">The sequence shown here is derived from an EMBL/GenBank/DDBJ whole genome shotgun (WGS) entry which is preliminary data.</text>
</comment>
<dbReference type="Gene3D" id="3.30.428.10">
    <property type="entry name" value="HIT-like"/>
    <property type="match status" value="1"/>
</dbReference>
<dbReference type="SUPFAM" id="SSF54197">
    <property type="entry name" value="HIT-like"/>
    <property type="match status" value="1"/>
</dbReference>
<dbReference type="Proteomes" id="UP000253090">
    <property type="component" value="Unassembled WGS sequence"/>
</dbReference>
<dbReference type="PROSITE" id="PS51084">
    <property type="entry name" value="HIT_2"/>
    <property type="match status" value="1"/>
</dbReference>
<dbReference type="InterPro" id="IPR052908">
    <property type="entry name" value="AP-4-A_phosphorylase"/>
</dbReference>
<dbReference type="AlphaFoldDB" id="A0A369BJF9"/>
<dbReference type="InterPro" id="IPR036265">
    <property type="entry name" value="HIT-like_sf"/>
</dbReference>
<keyword evidence="4" id="KW-1185">Reference proteome</keyword>
<protein>
    <submittedName>
        <fullName evidence="3">Diadenosine tetraphosphate (Ap4A) HIT family hydrolase</fullName>
    </submittedName>
</protein>
<organism evidence="3 4">
    <name type="scientific">Fontibacillus phaseoli</name>
    <dbReference type="NCBI Taxonomy" id="1416533"/>
    <lineage>
        <taxon>Bacteria</taxon>
        <taxon>Bacillati</taxon>
        <taxon>Bacillota</taxon>
        <taxon>Bacilli</taxon>
        <taxon>Bacillales</taxon>
        <taxon>Paenibacillaceae</taxon>
        <taxon>Fontibacillus</taxon>
    </lineage>
</organism>
<dbReference type="EMBL" id="QPJW01000002">
    <property type="protein sequence ID" value="RCX21531.1"/>
    <property type="molecule type" value="Genomic_DNA"/>
</dbReference>
<dbReference type="GO" id="GO:0016787">
    <property type="term" value="F:hydrolase activity"/>
    <property type="evidence" value="ECO:0007669"/>
    <property type="project" value="UniProtKB-KW"/>
</dbReference>
<sequence>MENCIFCYPDLDKNQKIILENDYCLYLQQEIQEIVGSGLIVPKAHKETLFDLSDKEWAATRDLLQQAKDYIDKDIKPDGYNVGWNCMEVGGQHIFHAHLHVIPRFIDEPMAGKGIRYLFKSKENQRPRIL</sequence>
<accession>A0A369BJF9</accession>
<dbReference type="PANTHER" id="PTHR42997">
    <property type="entry name" value="HIT FAMILY HYDROLASE"/>
    <property type="match status" value="1"/>
</dbReference>
<evidence type="ECO:0000313" key="3">
    <source>
        <dbReference type="EMBL" id="RCX21531.1"/>
    </source>
</evidence>
<dbReference type="OrthoDB" id="9784774at2"/>
<gene>
    <name evidence="3" type="ORF">DFP94_102284</name>
</gene>
<keyword evidence="3" id="KW-0378">Hydrolase</keyword>
<proteinExistence type="predicted"/>
<evidence type="ECO:0000259" key="2">
    <source>
        <dbReference type="PROSITE" id="PS51084"/>
    </source>
</evidence>
<dbReference type="InterPro" id="IPR011146">
    <property type="entry name" value="HIT-like"/>
</dbReference>